<organism evidence="6 7">
    <name type="scientific">Bagarius yarrelli</name>
    <name type="common">Goonch</name>
    <name type="synonym">Bagrus yarrelli</name>
    <dbReference type="NCBI Taxonomy" id="175774"/>
    <lineage>
        <taxon>Eukaryota</taxon>
        <taxon>Metazoa</taxon>
        <taxon>Chordata</taxon>
        <taxon>Craniata</taxon>
        <taxon>Vertebrata</taxon>
        <taxon>Euteleostomi</taxon>
        <taxon>Actinopterygii</taxon>
        <taxon>Neopterygii</taxon>
        <taxon>Teleostei</taxon>
        <taxon>Ostariophysi</taxon>
        <taxon>Siluriformes</taxon>
        <taxon>Sisoridae</taxon>
        <taxon>Sisorinae</taxon>
        <taxon>Bagarius</taxon>
    </lineage>
</organism>
<dbReference type="SUPFAM" id="SSF48452">
    <property type="entry name" value="TPR-like"/>
    <property type="match status" value="1"/>
</dbReference>
<dbReference type="SMART" id="SM00028">
    <property type="entry name" value="TPR"/>
    <property type="match status" value="3"/>
</dbReference>
<dbReference type="GO" id="GO:0006570">
    <property type="term" value="P:tyrosine metabolic process"/>
    <property type="evidence" value="ECO:0007669"/>
    <property type="project" value="TreeGrafter"/>
</dbReference>
<evidence type="ECO:0000256" key="2">
    <source>
        <dbReference type="ARBA" id="ARBA00019994"/>
    </source>
</evidence>
<dbReference type="PROSITE" id="PS50005">
    <property type="entry name" value="TPR"/>
    <property type="match status" value="1"/>
</dbReference>
<evidence type="ECO:0000256" key="1">
    <source>
        <dbReference type="ARBA" id="ARBA00006995"/>
    </source>
</evidence>
<dbReference type="EMBL" id="VCAZ01000097">
    <property type="protein sequence ID" value="TSR87295.1"/>
    <property type="molecule type" value="Genomic_DNA"/>
</dbReference>
<dbReference type="InterPro" id="IPR019734">
    <property type="entry name" value="TPR_rpt"/>
</dbReference>
<dbReference type="AlphaFoldDB" id="A0A556V1U4"/>
<evidence type="ECO:0000256" key="3">
    <source>
        <dbReference type="ARBA" id="ARBA00022737"/>
    </source>
</evidence>
<reference evidence="6 7" key="1">
    <citation type="journal article" date="2019" name="Genome Biol. Evol.">
        <title>Whole-Genome Sequencing of the Giant Devil Catfish, Bagarius yarrelli.</title>
        <authorList>
            <person name="Jiang W."/>
            <person name="Lv Y."/>
            <person name="Cheng L."/>
            <person name="Yang K."/>
            <person name="Chao B."/>
            <person name="Wang X."/>
            <person name="Li Y."/>
            <person name="Pan X."/>
            <person name="You X."/>
            <person name="Zhang Y."/>
            <person name="Yang J."/>
            <person name="Li J."/>
            <person name="Zhang X."/>
            <person name="Liu S."/>
            <person name="Sun C."/>
            <person name="Yang J."/>
            <person name="Shi Q."/>
        </authorList>
    </citation>
    <scope>NUCLEOTIDE SEQUENCE [LARGE SCALE GENOMIC DNA]</scope>
    <source>
        <strain evidence="6">JWS20170419001</strain>
        <tissue evidence="6">Muscle</tissue>
    </source>
</reference>
<dbReference type="Gene3D" id="1.25.40.10">
    <property type="entry name" value="Tetratricopeptide repeat domain"/>
    <property type="match status" value="1"/>
</dbReference>
<proteinExistence type="inferred from homology"/>
<accession>A0A556V1U4</accession>
<keyword evidence="3" id="KW-0677">Repeat</keyword>
<name>A0A556V1U4_BAGYA</name>
<keyword evidence="7" id="KW-1185">Reference proteome</keyword>
<dbReference type="Proteomes" id="UP000319801">
    <property type="component" value="Unassembled WGS sequence"/>
</dbReference>
<dbReference type="PANTHER" id="PTHR21405:SF0">
    <property type="entry name" value="TETRATRICOPEPTIDE REPEAT PROTEIN 36"/>
    <property type="match status" value="1"/>
</dbReference>
<comment type="caution">
    <text evidence="6">The sequence shown here is derived from an EMBL/GenBank/DDBJ whole genome shotgun (WGS) entry which is preliminary data.</text>
</comment>
<comment type="similarity">
    <text evidence="1">Belongs to the TTC36 family.</text>
</comment>
<evidence type="ECO:0000256" key="5">
    <source>
        <dbReference type="PROSITE-ProRule" id="PRU00339"/>
    </source>
</evidence>
<keyword evidence="4 5" id="KW-0802">TPR repeat</keyword>
<dbReference type="FunFam" id="1.25.40.10:FF:000213">
    <property type="entry name" value="Tetratricopeptide repeat domain 36"/>
    <property type="match status" value="1"/>
</dbReference>
<dbReference type="InterPro" id="IPR038906">
    <property type="entry name" value="TTC36"/>
</dbReference>
<evidence type="ECO:0000256" key="4">
    <source>
        <dbReference type="ARBA" id="ARBA00022803"/>
    </source>
</evidence>
<dbReference type="InterPro" id="IPR011990">
    <property type="entry name" value="TPR-like_helical_dom_sf"/>
</dbReference>
<dbReference type="OrthoDB" id="539634at2759"/>
<evidence type="ECO:0000313" key="7">
    <source>
        <dbReference type="Proteomes" id="UP000319801"/>
    </source>
</evidence>
<dbReference type="PANTHER" id="PTHR21405">
    <property type="entry name" value="CDNA SEQUENCE BC021608"/>
    <property type="match status" value="1"/>
</dbReference>
<sequence>MASEHDEAVLWTIFNPTSPFGDIPVLDQEEELKDDDSSFEPNLLEQVKNLELKGVSAAESGDLEKALGLFHQAIQILPKRASAYNNRAQVKRLQGHTDSAIRDLEQAIVLSKGTGCTACQAFVQRGLLFRLAQRDDDARADFERAADLGSKFARQQAILLNPYAALCNRMLSEVISNLRNPKVPETP</sequence>
<protein>
    <recommendedName>
        <fullName evidence="2">Tetratricopeptide repeat protein 36</fullName>
    </recommendedName>
</protein>
<feature type="repeat" description="TPR" evidence="5">
    <location>
        <begin position="47"/>
        <end position="80"/>
    </location>
</feature>
<gene>
    <name evidence="6" type="ORF">Baya_11918</name>
</gene>
<evidence type="ECO:0000313" key="6">
    <source>
        <dbReference type="EMBL" id="TSR87295.1"/>
    </source>
</evidence>